<feature type="transmembrane region" description="Helical" evidence="1">
    <location>
        <begin position="112"/>
        <end position="133"/>
    </location>
</feature>
<dbReference type="OrthoDB" id="410381at2759"/>
<reference evidence="4" key="1">
    <citation type="submission" date="2017-11" db="EMBL/GenBank/DDBJ databases">
        <authorList>
            <person name="Lima N.C."/>
            <person name="Parody-Merino A.M."/>
            <person name="Battley P.F."/>
            <person name="Fidler A.E."/>
            <person name="Prosdocimi F."/>
        </authorList>
    </citation>
    <scope>NUCLEOTIDE SEQUENCE [LARGE SCALE GENOMIC DNA]</scope>
</reference>
<gene>
    <name evidence="3" type="ORF">llap_9735</name>
</gene>
<keyword evidence="1" id="KW-0812">Transmembrane</keyword>
<dbReference type="Pfam" id="PF00078">
    <property type="entry name" value="RVT_1"/>
    <property type="match status" value="1"/>
</dbReference>
<dbReference type="EMBL" id="KZ506373">
    <property type="protein sequence ID" value="PKU39967.1"/>
    <property type="molecule type" value="Genomic_DNA"/>
</dbReference>
<evidence type="ECO:0000313" key="4">
    <source>
        <dbReference type="Proteomes" id="UP000233556"/>
    </source>
</evidence>
<reference evidence="4" key="2">
    <citation type="submission" date="2017-12" db="EMBL/GenBank/DDBJ databases">
        <title>Genome sequence of the Bar-tailed Godwit (Limosa lapponica baueri).</title>
        <authorList>
            <person name="Lima N.C.B."/>
            <person name="Parody-Merino A.M."/>
            <person name="Battley P.F."/>
            <person name="Fidler A.E."/>
            <person name="Prosdocimi F."/>
        </authorList>
    </citation>
    <scope>NUCLEOTIDE SEQUENCE [LARGE SCALE GENOMIC DNA]</scope>
</reference>
<feature type="domain" description="Reverse transcriptase" evidence="2">
    <location>
        <begin position="6"/>
        <end position="151"/>
    </location>
</feature>
<evidence type="ECO:0000313" key="3">
    <source>
        <dbReference type="EMBL" id="PKU39967.1"/>
    </source>
</evidence>
<proteinExistence type="predicted"/>
<dbReference type="PANTHER" id="PTHR33332">
    <property type="entry name" value="REVERSE TRANSCRIPTASE DOMAIN-CONTAINING PROTEIN"/>
    <property type="match status" value="1"/>
</dbReference>
<name>A0A2I0U1L0_LIMLA</name>
<dbReference type="Proteomes" id="UP000233556">
    <property type="component" value="Unassembled WGS sequence"/>
</dbReference>
<evidence type="ECO:0000259" key="2">
    <source>
        <dbReference type="Pfam" id="PF00078"/>
    </source>
</evidence>
<accession>A0A2I0U1L0</accession>
<evidence type="ECO:0000256" key="1">
    <source>
        <dbReference type="SAM" id="Phobius"/>
    </source>
</evidence>
<dbReference type="InterPro" id="IPR000477">
    <property type="entry name" value="RT_dom"/>
</dbReference>
<keyword evidence="1" id="KW-0472">Membrane</keyword>
<dbReference type="AlphaFoldDB" id="A0A2I0U1L0"/>
<organism evidence="3 4">
    <name type="scientific">Limosa lapponica baueri</name>
    <dbReference type="NCBI Taxonomy" id="1758121"/>
    <lineage>
        <taxon>Eukaryota</taxon>
        <taxon>Metazoa</taxon>
        <taxon>Chordata</taxon>
        <taxon>Craniata</taxon>
        <taxon>Vertebrata</taxon>
        <taxon>Euteleostomi</taxon>
        <taxon>Archelosauria</taxon>
        <taxon>Archosauria</taxon>
        <taxon>Dinosauria</taxon>
        <taxon>Saurischia</taxon>
        <taxon>Theropoda</taxon>
        <taxon>Coelurosauria</taxon>
        <taxon>Aves</taxon>
        <taxon>Neognathae</taxon>
        <taxon>Neoaves</taxon>
        <taxon>Charadriiformes</taxon>
        <taxon>Scolopacidae</taxon>
        <taxon>Limosa</taxon>
    </lineage>
</organism>
<keyword evidence="1" id="KW-1133">Transmembrane helix</keyword>
<protein>
    <recommendedName>
        <fullName evidence="2">Reverse transcriptase domain-containing protein</fullName>
    </recommendedName>
</protein>
<keyword evidence="4" id="KW-1185">Reference proteome</keyword>
<sequence>MEQVLLEAMLRHMGNKEVIDDSQCGFTKGKLYLTNLVAFYNGVTELVDKGRATDVNRLDLYKVFDTVPHDILVSKLERHGFEGWNTQWIRNWLDGCTPRVVINGSMSKWRPVMSGVTQGLALVLGLVLFNIFVSNMGRGVECAFSKFADDTKQVQGGDSIPLRCSCETPPGVLCPALGPPT</sequence>